<keyword evidence="6 8" id="KW-0342">GTP-binding</keyword>
<evidence type="ECO:0000313" key="13">
    <source>
        <dbReference type="Proteomes" id="UP000196531"/>
    </source>
</evidence>
<organism evidence="12 13">
    <name type="scientific">Halobacteriovorax marinus</name>
    <dbReference type="NCBI Taxonomy" id="97084"/>
    <lineage>
        <taxon>Bacteria</taxon>
        <taxon>Pseudomonadati</taxon>
        <taxon>Bdellovibrionota</taxon>
        <taxon>Bacteriovoracia</taxon>
        <taxon>Bacteriovoracales</taxon>
        <taxon>Halobacteriovoraceae</taxon>
        <taxon>Halobacteriovorax</taxon>
    </lineage>
</organism>
<sequence length="619" mass="70091">MKNRSMVVSLIGRPNVGKSTLFNRLIQKQHKAITHDKPGVTRDRHYEITTFEEDHNIDPTDVILVDTGGFYPERIDERGKNTEEENANKFFNIMTDHARMAIEESDLVLFVVDVREGALPFDTTIADYIRSQKKKFLVVVNKYDTDNQAGEEAEFYSLGINSDEMFLTSSTHGRGIILLKEKVQEIGNEFAKSKLKEAPGISMGVTPREQVVSKVALIGAPNAGKSTLLNLLVGSERALVSDIAGTTVDPIEGYFDLFFGKESKVLEEDQGFSKNDGLLFSQYEDFRKNNAAVYQQMVDAYALEEMSDKNAGMDHFEVDYELSDLVDASLEEQLLEQSEERSEEESLDKNFDQVFTAPADLEESTTEQVEVAVEVDENDGSHWRSIHLVDTAGIRRQKSVNGFVESQSVYRSLRSITESDIVVVLIDATKGIGHQDRRLIDIALEKGKSVIVALNKMDLKRADLKDEKAKREWIAHLRIDIPWLSFCDIITISAKHNKGLKQLKESIKKTVLVRNTNIPTGELNRFIFDLVERNPVIAKVGGAKRFKVKYTSMIKSEPPTFLLFTNKSQGVPDNYKRYLRNAIREGFKLDNTPVHLILRTGNELSKRMKKSKMMISFED</sequence>
<evidence type="ECO:0000256" key="2">
    <source>
        <dbReference type="ARBA" id="ARBA00020953"/>
    </source>
</evidence>
<dbReference type="GO" id="GO:0003924">
    <property type="term" value="F:GTPase activity"/>
    <property type="evidence" value="ECO:0007669"/>
    <property type="project" value="InterPro"/>
</dbReference>
<dbReference type="Pfam" id="PF00009">
    <property type="entry name" value="GTP_EFTU"/>
    <property type="match status" value="1"/>
</dbReference>
<feature type="binding site" evidence="8">
    <location>
        <begin position="66"/>
        <end position="70"/>
    </location>
    <ligand>
        <name>GTP</name>
        <dbReference type="ChEBI" id="CHEBI:37565"/>
        <label>1</label>
    </ligand>
</feature>
<dbReference type="PANTHER" id="PTHR43834:SF6">
    <property type="entry name" value="GTPASE DER"/>
    <property type="match status" value="1"/>
</dbReference>
<dbReference type="PANTHER" id="PTHR43834">
    <property type="entry name" value="GTPASE DER"/>
    <property type="match status" value="1"/>
</dbReference>
<keyword evidence="5 8" id="KW-0547">Nucleotide-binding</keyword>
<evidence type="ECO:0000256" key="7">
    <source>
        <dbReference type="ARBA" id="ARBA00032345"/>
    </source>
</evidence>
<keyword evidence="3 8" id="KW-0690">Ribosome biogenesis</keyword>
<feature type="binding site" evidence="8">
    <location>
        <begin position="141"/>
        <end position="144"/>
    </location>
    <ligand>
        <name>GTP</name>
        <dbReference type="ChEBI" id="CHEBI:37565"/>
        <label>1</label>
    </ligand>
</feature>
<comment type="similarity">
    <text evidence="1 8">Belongs to the TRAFAC class TrmE-Era-EngA-EngB-Septin-like GTPase superfamily. EngA (Der) GTPase family.</text>
</comment>
<dbReference type="GO" id="GO:0042254">
    <property type="term" value="P:ribosome biogenesis"/>
    <property type="evidence" value="ECO:0007669"/>
    <property type="project" value="UniProtKB-KW"/>
</dbReference>
<dbReference type="InterPro" id="IPR015946">
    <property type="entry name" value="KH_dom-like_a/b"/>
</dbReference>
<dbReference type="InterPro" id="IPR016484">
    <property type="entry name" value="GTPase_Der"/>
</dbReference>
<feature type="binding site" evidence="8">
    <location>
        <begin position="12"/>
        <end position="19"/>
    </location>
    <ligand>
        <name>GTP</name>
        <dbReference type="ChEBI" id="CHEBI:37565"/>
        <label>1</label>
    </ligand>
</feature>
<feature type="domain" description="GTPase Der C-terminal KH-domain-like" evidence="11">
    <location>
        <begin position="518"/>
        <end position="599"/>
    </location>
</feature>
<accession>A0A1Y5FDS7</accession>
<feature type="binding site" evidence="8">
    <location>
        <begin position="219"/>
        <end position="226"/>
    </location>
    <ligand>
        <name>GTP</name>
        <dbReference type="ChEBI" id="CHEBI:37565"/>
        <label>2</label>
    </ligand>
</feature>
<dbReference type="InterPro" id="IPR000795">
    <property type="entry name" value="T_Tr_GTP-bd_dom"/>
</dbReference>
<dbReference type="EMBL" id="MAAO01000005">
    <property type="protein sequence ID" value="OUR97864.1"/>
    <property type="molecule type" value="Genomic_DNA"/>
</dbReference>
<dbReference type="InterPro" id="IPR032859">
    <property type="entry name" value="KH_dom-like"/>
</dbReference>
<comment type="function">
    <text evidence="8">GTPase that plays an essential role in the late steps of ribosome biogenesis.</text>
</comment>
<evidence type="ECO:0000256" key="3">
    <source>
        <dbReference type="ARBA" id="ARBA00022517"/>
    </source>
</evidence>
<dbReference type="HAMAP" id="MF_00195">
    <property type="entry name" value="GTPase_Der"/>
    <property type="match status" value="1"/>
</dbReference>
<evidence type="ECO:0000256" key="6">
    <source>
        <dbReference type="ARBA" id="ARBA00023134"/>
    </source>
</evidence>
<dbReference type="SUPFAM" id="SSF52540">
    <property type="entry name" value="P-loop containing nucleoside triphosphate hydrolases"/>
    <property type="match status" value="2"/>
</dbReference>
<dbReference type="Proteomes" id="UP000196531">
    <property type="component" value="Unassembled WGS sequence"/>
</dbReference>
<evidence type="ECO:0000259" key="9">
    <source>
        <dbReference type="Pfam" id="PF00009"/>
    </source>
</evidence>
<dbReference type="Pfam" id="PF14714">
    <property type="entry name" value="KH_dom-like"/>
    <property type="match status" value="1"/>
</dbReference>
<evidence type="ECO:0000256" key="5">
    <source>
        <dbReference type="ARBA" id="ARBA00022741"/>
    </source>
</evidence>
<comment type="subunit">
    <text evidence="8">Associates with the 50S ribosomal subunit.</text>
</comment>
<keyword evidence="4" id="KW-0677">Repeat</keyword>
<dbReference type="Gene3D" id="3.40.50.300">
    <property type="entry name" value="P-loop containing nucleotide triphosphate hydrolases"/>
    <property type="match status" value="3"/>
</dbReference>
<dbReference type="Gene3D" id="3.30.300.20">
    <property type="match status" value="1"/>
</dbReference>
<feature type="binding site" evidence="8">
    <location>
        <begin position="390"/>
        <end position="394"/>
    </location>
    <ligand>
        <name>GTP</name>
        <dbReference type="ChEBI" id="CHEBI:37565"/>
        <label>2</label>
    </ligand>
</feature>
<evidence type="ECO:0000256" key="4">
    <source>
        <dbReference type="ARBA" id="ARBA00022737"/>
    </source>
</evidence>
<dbReference type="InterPro" id="IPR005225">
    <property type="entry name" value="Small_GTP-bd"/>
</dbReference>
<feature type="domain" description="G" evidence="10">
    <location>
        <begin position="8"/>
        <end position="142"/>
    </location>
</feature>
<protein>
    <recommendedName>
        <fullName evidence="2 8">GTPase Der</fullName>
    </recommendedName>
    <alternativeName>
        <fullName evidence="7 8">GTP-binding protein EngA</fullName>
    </alternativeName>
</protein>
<dbReference type="CDD" id="cd01894">
    <property type="entry name" value="EngA1"/>
    <property type="match status" value="1"/>
</dbReference>
<dbReference type="NCBIfam" id="TIGR00231">
    <property type="entry name" value="small_GTP"/>
    <property type="match status" value="2"/>
</dbReference>
<dbReference type="GO" id="GO:0005525">
    <property type="term" value="F:GTP binding"/>
    <property type="evidence" value="ECO:0007669"/>
    <property type="project" value="UniProtKB-UniRule"/>
</dbReference>
<evidence type="ECO:0000256" key="1">
    <source>
        <dbReference type="ARBA" id="ARBA00008279"/>
    </source>
</evidence>
<reference evidence="13" key="1">
    <citation type="journal article" date="2017" name="Proc. Natl. Acad. Sci. U.S.A.">
        <title>Simulation of Deepwater Horizon oil plume reveals substrate specialization within a complex community of hydrocarbon-degraders.</title>
        <authorList>
            <person name="Hu P."/>
            <person name="Dubinsky E.A."/>
            <person name="Probst A.J."/>
            <person name="Wang J."/>
            <person name="Sieber C.M.K."/>
            <person name="Tom L.M."/>
            <person name="Gardinali P."/>
            <person name="Banfield J.F."/>
            <person name="Atlas R.M."/>
            <person name="Andersen G.L."/>
        </authorList>
    </citation>
    <scope>NUCLEOTIDE SEQUENCE [LARGE SCALE GENOMIC DNA]</scope>
</reference>
<comment type="caution">
    <text evidence="12">The sequence shown here is derived from an EMBL/GenBank/DDBJ whole genome shotgun (WGS) entry which is preliminary data.</text>
</comment>
<proteinExistence type="inferred from homology"/>
<gene>
    <name evidence="8" type="primary">der</name>
    <name evidence="12" type="ORF">A9Q84_06610</name>
</gene>
<feature type="binding site" evidence="8">
    <location>
        <begin position="455"/>
        <end position="458"/>
    </location>
    <ligand>
        <name>GTP</name>
        <dbReference type="ChEBI" id="CHEBI:37565"/>
        <label>2</label>
    </ligand>
</feature>
<evidence type="ECO:0000313" key="12">
    <source>
        <dbReference type="EMBL" id="OUR97864.1"/>
    </source>
</evidence>
<dbReference type="InterPro" id="IPR027417">
    <property type="entry name" value="P-loop_NTPase"/>
</dbReference>
<dbReference type="SUPFAM" id="SSF82653">
    <property type="entry name" value="Probable GTPase Der, C-terminal domain"/>
    <property type="match status" value="1"/>
</dbReference>
<feature type="domain" description="Tr-type G" evidence="9">
    <location>
        <begin position="330"/>
        <end position="509"/>
    </location>
</feature>
<name>A0A1Y5FDS7_9BACT</name>
<feature type="domain" description="G" evidence="10">
    <location>
        <begin position="214"/>
        <end position="256"/>
    </location>
</feature>
<evidence type="ECO:0000259" key="11">
    <source>
        <dbReference type="Pfam" id="PF14714"/>
    </source>
</evidence>
<evidence type="ECO:0000259" key="10">
    <source>
        <dbReference type="Pfam" id="PF01926"/>
    </source>
</evidence>
<dbReference type="InterPro" id="IPR006073">
    <property type="entry name" value="GTP-bd"/>
</dbReference>
<dbReference type="Pfam" id="PF01926">
    <property type="entry name" value="MMR_HSR1"/>
    <property type="match status" value="2"/>
</dbReference>
<evidence type="ECO:0000256" key="8">
    <source>
        <dbReference type="HAMAP-Rule" id="MF_00195"/>
    </source>
</evidence>
<dbReference type="GO" id="GO:0043022">
    <property type="term" value="F:ribosome binding"/>
    <property type="evidence" value="ECO:0007669"/>
    <property type="project" value="TreeGrafter"/>
</dbReference>
<dbReference type="AlphaFoldDB" id="A0A1Y5FDS7"/>
<dbReference type="PRINTS" id="PR00326">
    <property type="entry name" value="GTP1OBG"/>
</dbReference>